<dbReference type="InterPro" id="IPR029063">
    <property type="entry name" value="SAM-dependent_MTases_sf"/>
</dbReference>
<keyword evidence="2" id="KW-0808">Transferase</keyword>
<accession>A0A1F6MRX8</accession>
<dbReference type="EMBL" id="MFQN01000019">
    <property type="protein sequence ID" value="OGH74280.1"/>
    <property type="molecule type" value="Genomic_DNA"/>
</dbReference>
<comment type="caution">
    <text evidence="2">The sequence shown here is derived from an EMBL/GenBank/DDBJ whole genome shotgun (WGS) entry which is preliminary data.</text>
</comment>
<name>A0A1F6MRX8_9BACT</name>
<dbReference type="AlphaFoldDB" id="A0A1F6MRX8"/>
<dbReference type="SUPFAM" id="SSF53335">
    <property type="entry name" value="S-adenosyl-L-methionine-dependent methyltransferases"/>
    <property type="match status" value="1"/>
</dbReference>
<dbReference type="Pfam" id="PF00535">
    <property type="entry name" value="Glycos_transf_2"/>
    <property type="match status" value="1"/>
</dbReference>
<dbReference type="GO" id="GO:0006487">
    <property type="term" value="P:protein N-linked glycosylation"/>
    <property type="evidence" value="ECO:0007669"/>
    <property type="project" value="TreeGrafter"/>
</dbReference>
<dbReference type="Gene3D" id="3.90.550.10">
    <property type="entry name" value="Spore Coat Polysaccharide Biosynthesis Protein SpsA, Chain A"/>
    <property type="match status" value="1"/>
</dbReference>
<protein>
    <submittedName>
        <fullName evidence="2">Glycosyl transferase</fullName>
    </submittedName>
</protein>
<dbReference type="STRING" id="1798692.A3G00_02380"/>
<proteinExistence type="predicted"/>
<dbReference type="InterPro" id="IPR029044">
    <property type="entry name" value="Nucleotide-diphossugar_trans"/>
</dbReference>
<dbReference type="Proteomes" id="UP000178347">
    <property type="component" value="Unassembled WGS sequence"/>
</dbReference>
<evidence type="ECO:0000313" key="3">
    <source>
        <dbReference type="Proteomes" id="UP000178347"/>
    </source>
</evidence>
<dbReference type="PANTHER" id="PTHR10859:SF91">
    <property type="entry name" value="DOLICHYL-PHOSPHATE BETA-GLUCOSYLTRANSFERASE"/>
    <property type="match status" value="1"/>
</dbReference>
<dbReference type="SUPFAM" id="SSF53448">
    <property type="entry name" value="Nucleotide-diphospho-sugar transferases"/>
    <property type="match status" value="1"/>
</dbReference>
<feature type="domain" description="Glycosyltransferase 2-like" evidence="1">
    <location>
        <begin position="182"/>
        <end position="344"/>
    </location>
</feature>
<organism evidence="2 3">
    <name type="scientific">Candidatus Magasanikbacteria bacterium RIFCSPLOWO2_12_FULL_43_12</name>
    <dbReference type="NCBI Taxonomy" id="1798692"/>
    <lineage>
        <taxon>Bacteria</taxon>
        <taxon>Candidatus Magasanikiibacteriota</taxon>
    </lineage>
</organism>
<evidence type="ECO:0000313" key="2">
    <source>
        <dbReference type="EMBL" id="OGH74280.1"/>
    </source>
</evidence>
<dbReference type="CDD" id="cd04179">
    <property type="entry name" value="DPM_DPG-synthase_like"/>
    <property type="match status" value="1"/>
</dbReference>
<dbReference type="Gene3D" id="3.40.50.150">
    <property type="entry name" value="Vaccinia Virus protein VP39"/>
    <property type="match status" value="1"/>
</dbReference>
<gene>
    <name evidence="2" type="ORF">A3G00_02380</name>
</gene>
<dbReference type="PANTHER" id="PTHR10859">
    <property type="entry name" value="GLYCOSYL TRANSFERASE"/>
    <property type="match status" value="1"/>
</dbReference>
<evidence type="ECO:0000259" key="1">
    <source>
        <dbReference type="Pfam" id="PF00535"/>
    </source>
</evidence>
<sequence length="418" mass="48609">MNKNEHQWRTRYYNHLFERFFQFIIPPGASVLEISVGIQELKRQEKFDFVLLPNVIGSLDDVQKCFEELHRVVDEQSRVIITSYNHLWSGVLRLLEWLRLKTAQPNQNWLSSQDVVNLLSLARFEIVKRGAFILFPIYVPIASSFLNKYLARLPLIRHLCLVNYFVARPCFNHYSDKEYTVSVIIPARNEAGNIENAITRLPRLGSRTEIIFVEGGSRDNTRDDIFRVIEKYKDKKDIIFVNQGGGKGKGDAVRKGFARATGDILMILDADLTVQPEDLPKFYQAIRTRQGEFIMGTRLVYPMEKDAMRFLNIIGNKFFSLAFSWLLEQPIKDTLCGTKVIFRKDYERLAQNRSYFGDFDPFGDFDLIFGAAKMNLKIVEIPIRYQARKYGSTNISRFSHGWLLLKMTVFAARKIKFI</sequence>
<reference evidence="2 3" key="1">
    <citation type="journal article" date="2016" name="Nat. Commun.">
        <title>Thousands of microbial genomes shed light on interconnected biogeochemical processes in an aquifer system.</title>
        <authorList>
            <person name="Anantharaman K."/>
            <person name="Brown C.T."/>
            <person name="Hug L.A."/>
            <person name="Sharon I."/>
            <person name="Castelle C.J."/>
            <person name="Probst A.J."/>
            <person name="Thomas B.C."/>
            <person name="Singh A."/>
            <person name="Wilkins M.J."/>
            <person name="Karaoz U."/>
            <person name="Brodie E.L."/>
            <person name="Williams K.H."/>
            <person name="Hubbard S.S."/>
            <person name="Banfield J.F."/>
        </authorList>
    </citation>
    <scope>NUCLEOTIDE SEQUENCE [LARGE SCALE GENOMIC DNA]</scope>
</reference>
<dbReference type="InterPro" id="IPR001173">
    <property type="entry name" value="Glyco_trans_2-like"/>
</dbReference>
<dbReference type="GO" id="GO:0016740">
    <property type="term" value="F:transferase activity"/>
    <property type="evidence" value="ECO:0007669"/>
    <property type="project" value="UniProtKB-KW"/>
</dbReference>